<dbReference type="HOGENOM" id="CLU_1661251_0_0_1"/>
<dbReference type="Proteomes" id="UP000002872">
    <property type="component" value="Unassembled WGS sequence"/>
</dbReference>
<feature type="transmembrane region" description="Helical" evidence="1">
    <location>
        <begin position="17"/>
        <end position="43"/>
    </location>
</feature>
<reference evidence="2" key="1">
    <citation type="submission" date="2011-01" db="EMBL/GenBank/DDBJ databases">
        <title>The Genome Sequence of Nematocida parisii strain ERTm3.</title>
        <authorList>
            <consortium name="The Broad Institute Genome Sequencing Platform"/>
            <consortium name="The Broad Institute Genome Sequencing Center for Infectious Disease"/>
            <person name="Cuomo C."/>
            <person name="Troemel E."/>
            <person name="Young S.K."/>
            <person name="Zeng Q."/>
            <person name="Gargeya S."/>
            <person name="Fitzgerald M."/>
            <person name="Haas B."/>
            <person name="Abouelleil A."/>
            <person name="Alvarado L."/>
            <person name="Arachchi H.M."/>
            <person name="Berlin A."/>
            <person name="Chapman S.B."/>
            <person name="Gearin G."/>
            <person name="Goldberg J."/>
            <person name="Griggs A."/>
            <person name="Gujja S."/>
            <person name="Hansen M."/>
            <person name="Heiman D."/>
            <person name="Howarth C."/>
            <person name="Larimer J."/>
            <person name="Lui A."/>
            <person name="MacDonald P.J.P."/>
            <person name="McCowen C."/>
            <person name="Montmayeur A."/>
            <person name="Murphy C."/>
            <person name="Neiman D."/>
            <person name="Pearson M."/>
            <person name="Priest M."/>
            <person name="Roberts A."/>
            <person name="Saif S."/>
            <person name="Shea T."/>
            <person name="Sisk P."/>
            <person name="Stolte C."/>
            <person name="Sykes S."/>
            <person name="Wortman J."/>
            <person name="Nusbaum C."/>
            <person name="Birren B."/>
        </authorList>
    </citation>
    <scope>NUCLEOTIDE SEQUENCE</scope>
    <source>
        <strain evidence="2">ERTm3</strain>
    </source>
</reference>
<dbReference type="EMBL" id="GL870876">
    <property type="protein sequence ID" value="EIJ89447.1"/>
    <property type="molecule type" value="Genomic_DNA"/>
</dbReference>
<name>I3EJQ0_NEMP3</name>
<dbReference type="InParanoid" id="I3EJQ0"/>
<keyword evidence="3" id="KW-1185">Reference proteome</keyword>
<feature type="transmembrane region" description="Helical" evidence="1">
    <location>
        <begin position="134"/>
        <end position="158"/>
    </location>
</feature>
<feature type="transmembrane region" description="Helical" evidence="1">
    <location>
        <begin position="108"/>
        <end position="128"/>
    </location>
</feature>
<keyword evidence="1" id="KW-0472">Membrane</keyword>
<evidence type="ECO:0000313" key="2">
    <source>
        <dbReference type="EMBL" id="EIJ89447.1"/>
    </source>
</evidence>
<proteinExistence type="predicted"/>
<dbReference type="AlphaFoldDB" id="I3EJQ0"/>
<organism evidence="2 3">
    <name type="scientific">Nematocida parisii (strain ERTm3)</name>
    <name type="common">Nematode killer fungus</name>
    <dbReference type="NCBI Taxonomy" id="935791"/>
    <lineage>
        <taxon>Eukaryota</taxon>
        <taxon>Fungi</taxon>
        <taxon>Fungi incertae sedis</taxon>
        <taxon>Microsporidia</taxon>
        <taxon>Nematocida</taxon>
    </lineage>
</organism>
<evidence type="ECO:0000256" key="1">
    <source>
        <dbReference type="SAM" id="Phobius"/>
    </source>
</evidence>
<keyword evidence="1" id="KW-1133">Transmembrane helix</keyword>
<accession>I3EJQ0</accession>
<feature type="transmembrane region" description="Helical" evidence="1">
    <location>
        <begin position="83"/>
        <end position="101"/>
    </location>
</feature>
<dbReference type="VEuPathDB" id="MicrosporidiaDB:NEQG_00217"/>
<sequence>MRVVRISKEYMKRGNKLYLIGVVMVCIVCYSMVYLLTILYLTITTHIPLSHHTHATLIIPLSSIIHNHTYNTSFPIPTSYPHLFPPLIIYPMLSSLYLMSLSLHISTSYHLSSLLLFFFLLFSSPLLLSSGSSYHLSSLLFSSFFYLFSIYAFTVIAFY</sequence>
<keyword evidence="1" id="KW-0812">Transmembrane</keyword>
<gene>
    <name evidence="2" type="ORF">NEQG_00217</name>
</gene>
<evidence type="ECO:0000313" key="3">
    <source>
        <dbReference type="Proteomes" id="UP000002872"/>
    </source>
</evidence>
<protein>
    <submittedName>
        <fullName evidence="2">Uncharacterized protein</fullName>
    </submittedName>
</protein>